<proteinExistence type="predicted"/>
<dbReference type="Proteomes" id="UP000243807">
    <property type="component" value="Chromosome"/>
</dbReference>
<dbReference type="STRING" id="1765967.BW247_05945"/>
<keyword evidence="1" id="KW-1133">Transmembrane helix</keyword>
<reference evidence="3 4" key="1">
    <citation type="submission" date="2017-01" db="EMBL/GenBank/DDBJ databases">
        <title>Draft sequence of Acidihalobacter ferrooxidans strain DSM 14175 (strain V8).</title>
        <authorList>
            <person name="Khaleque H.N."/>
            <person name="Ramsay J.P."/>
            <person name="Murphy R.J.T."/>
            <person name="Kaksonen A.H."/>
            <person name="Boxall N.J."/>
            <person name="Watkin E.L.J."/>
        </authorList>
    </citation>
    <scope>NUCLEOTIDE SEQUENCE [LARGE SCALE GENOMIC DNA]</scope>
    <source>
        <strain evidence="3 4">V8</strain>
    </source>
</reference>
<dbReference type="Pfam" id="PF09851">
    <property type="entry name" value="SHOCT"/>
    <property type="match status" value="1"/>
</dbReference>
<feature type="domain" description="SHOCT" evidence="2">
    <location>
        <begin position="59"/>
        <end position="84"/>
    </location>
</feature>
<feature type="transmembrane region" description="Helical" evidence="1">
    <location>
        <begin position="12"/>
        <end position="37"/>
    </location>
</feature>
<protein>
    <recommendedName>
        <fullName evidence="2">SHOCT domain-containing protein</fullName>
    </recommendedName>
</protein>
<dbReference type="AlphaFoldDB" id="A0A1P8UFT2"/>
<keyword evidence="4" id="KW-1185">Reference proteome</keyword>
<accession>A0A1P8UFT2</accession>
<keyword evidence="1" id="KW-0812">Transmembrane</keyword>
<evidence type="ECO:0000259" key="2">
    <source>
        <dbReference type="Pfam" id="PF09851"/>
    </source>
</evidence>
<sequence>MPYGNGPEGFFGAMWGIPIMGFLIMLAVLAAVVWVIVAVGRSAWKGREAPPTLPRHDSALQALRERYARGEIDHDTFERMRRELERAGS</sequence>
<evidence type="ECO:0000313" key="4">
    <source>
        <dbReference type="Proteomes" id="UP000243807"/>
    </source>
</evidence>
<dbReference type="KEGG" id="afy:BW247_05945"/>
<evidence type="ECO:0000256" key="1">
    <source>
        <dbReference type="SAM" id="Phobius"/>
    </source>
</evidence>
<evidence type="ECO:0000313" key="3">
    <source>
        <dbReference type="EMBL" id="APZ42696.1"/>
    </source>
</evidence>
<gene>
    <name evidence="3" type="ORF">BW247_05945</name>
</gene>
<dbReference type="EMBL" id="CP019434">
    <property type="protein sequence ID" value="APZ42696.1"/>
    <property type="molecule type" value="Genomic_DNA"/>
</dbReference>
<name>A0A1P8UFT2_9GAMM</name>
<keyword evidence="1" id="KW-0472">Membrane</keyword>
<dbReference type="InterPro" id="IPR018649">
    <property type="entry name" value="SHOCT"/>
</dbReference>
<organism evidence="3 4">
    <name type="scientific">Acidihalobacter ferrooxydans</name>
    <dbReference type="NCBI Taxonomy" id="1765967"/>
    <lineage>
        <taxon>Bacteria</taxon>
        <taxon>Pseudomonadati</taxon>
        <taxon>Pseudomonadota</taxon>
        <taxon>Gammaproteobacteria</taxon>
        <taxon>Chromatiales</taxon>
        <taxon>Ectothiorhodospiraceae</taxon>
        <taxon>Acidihalobacter</taxon>
    </lineage>
</organism>